<dbReference type="SUPFAM" id="SSF48317">
    <property type="entry name" value="Acid phosphatase/Vanadium-dependent haloperoxidase"/>
    <property type="match status" value="1"/>
</dbReference>
<dbReference type="Gene3D" id="1.20.144.10">
    <property type="entry name" value="Phosphatidic acid phosphatase type 2/haloperoxidase"/>
    <property type="match status" value="1"/>
</dbReference>
<feature type="transmembrane region" description="Helical" evidence="1">
    <location>
        <begin position="99"/>
        <end position="116"/>
    </location>
</feature>
<gene>
    <name evidence="3" type="ORF">JYK14_25425</name>
</gene>
<proteinExistence type="predicted"/>
<feature type="transmembrane region" description="Helical" evidence="1">
    <location>
        <begin position="70"/>
        <end position="92"/>
    </location>
</feature>
<dbReference type="EMBL" id="JAFIRR010000196">
    <property type="protein sequence ID" value="MCO6419479.1"/>
    <property type="molecule type" value="Genomic_DNA"/>
</dbReference>
<dbReference type="SMART" id="SM00014">
    <property type="entry name" value="acidPPc"/>
    <property type="match status" value="1"/>
</dbReference>
<sequence>MQIPVKPWLAQVSVLAALAVGAGGLLGFILLVEFVEGEPRGFDTALLLALRGPDGQPLGPAWLTLAMRDLTALGGMAVLSLAGLLALGALLLRRAWRAAWLLLLALPGGMLLNTLLKQGFDRPRPDLVARLAEVQTASFPSGHAMLSAIGYLTLGALLAGAARRRRDRGYILGAAVLVTLLVGGSRVFLGVHWPSDVLAGWCLGAAWAMGCWLLLRGGPGYHPRREDQADDRDPP</sequence>
<reference evidence="3 4" key="1">
    <citation type="submission" date="2021-12" db="EMBL/GenBank/DDBJ databases">
        <title>Siccirubricoccus leaddurans sp. nov., a high concentration Zn2+ tolerance bacterium.</title>
        <authorList>
            <person name="Cao Y."/>
        </authorList>
    </citation>
    <scope>NUCLEOTIDE SEQUENCE [LARGE SCALE GENOMIC DNA]</scope>
    <source>
        <strain evidence="3 4">KC 17139</strain>
    </source>
</reference>
<evidence type="ECO:0000259" key="2">
    <source>
        <dbReference type="SMART" id="SM00014"/>
    </source>
</evidence>
<dbReference type="Proteomes" id="UP001523392">
    <property type="component" value="Unassembled WGS sequence"/>
</dbReference>
<keyword evidence="1" id="KW-1133">Transmembrane helix</keyword>
<keyword evidence="1" id="KW-0812">Transmembrane</keyword>
<evidence type="ECO:0000256" key="1">
    <source>
        <dbReference type="SAM" id="Phobius"/>
    </source>
</evidence>
<feature type="transmembrane region" description="Helical" evidence="1">
    <location>
        <begin position="12"/>
        <end position="32"/>
    </location>
</feature>
<dbReference type="Pfam" id="PF01569">
    <property type="entry name" value="PAP2"/>
    <property type="match status" value="1"/>
</dbReference>
<keyword evidence="1" id="KW-0472">Membrane</keyword>
<evidence type="ECO:0000313" key="4">
    <source>
        <dbReference type="Proteomes" id="UP001523392"/>
    </source>
</evidence>
<organism evidence="3 4">
    <name type="scientific">Siccirubricoccus soli</name>
    <dbReference type="NCBI Taxonomy" id="2899147"/>
    <lineage>
        <taxon>Bacteria</taxon>
        <taxon>Pseudomonadati</taxon>
        <taxon>Pseudomonadota</taxon>
        <taxon>Alphaproteobacteria</taxon>
        <taxon>Acetobacterales</taxon>
        <taxon>Roseomonadaceae</taxon>
        <taxon>Siccirubricoccus</taxon>
    </lineage>
</organism>
<feature type="transmembrane region" description="Helical" evidence="1">
    <location>
        <begin position="197"/>
        <end position="215"/>
    </location>
</feature>
<dbReference type="InterPro" id="IPR000326">
    <property type="entry name" value="PAP2/HPO"/>
</dbReference>
<accession>A0ABT1DC50</accession>
<feature type="domain" description="Phosphatidic acid phosphatase type 2/haloperoxidase" evidence="2">
    <location>
        <begin position="98"/>
        <end position="212"/>
    </location>
</feature>
<comment type="caution">
    <text evidence="3">The sequence shown here is derived from an EMBL/GenBank/DDBJ whole genome shotgun (WGS) entry which is preliminary data.</text>
</comment>
<keyword evidence="4" id="KW-1185">Reference proteome</keyword>
<name>A0ABT1DC50_9PROT</name>
<protein>
    <submittedName>
        <fullName evidence="3">Phosphatase PAP2 family protein</fullName>
    </submittedName>
</protein>
<dbReference type="PANTHER" id="PTHR14969:SF13">
    <property type="entry name" value="AT30094P"/>
    <property type="match status" value="1"/>
</dbReference>
<dbReference type="PANTHER" id="PTHR14969">
    <property type="entry name" value="SPHINGOSINE-1-PHOSPHATE PHOSPHOHYDROLASE"/>
    <property type="match status" value="1"/>
</dbReference>
<dbReference type="CDD" id="cd03392">
    <property type="entry name" value="PAP2_like_2"/>
    <property type="match status" value="1"/>
</dbReference>
<dbReference type="InterPro" id="IPR036938">
    <property type="entry name" value="PAP2/HPO_sf"/>
</dbReference>
<feature type="transmembrane region" description="Helical" evidence="1">
    <location>
        <begin position="144"/>
        <end position="162"/>
    </location>
</feature>
<dbReference type="RefSeq" id="WP_252956154.1">
    <property type="nucleotide sequence ID" value="NZ_JAFIRR010000196.1"/>
</dbReference>
<feature type="transmembrane region" description="Helical" evidence="1">
    <location>
        <begin position="169"/>
        <end position="191"/>
    </location>
</feature>
<evidence type="ECO:0000313" key="3">
    <source>
        <dbReference type="EMBL" id="MCO6419479.1"/>
    </source>
</evidence>